<proteinExistence type="predicted"/>
<sequence length="541" mass="57327">MLPAQAHPRSDACGDGAAYPAVHDVEKDGEQQSTGDKTAIHTQEKKGSGVVRFSQSVWRRLAAWGVEVRGVVPIAVEDRTDKRFDASFDVEWLLFRRQQTPRGADWTTEFLLLAGNRVVTGMVGTLSLNLSLRDASLVIVFFNALCTAPPAYLSILGPKTGLRQMIQARYSFGSAKRPPLPPDNHRTNPRCSLYIASIVVLLNLATVSGFTIIDCVIGGQTLSALNSNVSVNVGIVTVAVLSLVISFFGYRVLHQYERYGWIPILAGIVIATGCGGRHLSRQVEARPASAPAVLSFGGLIAGYLGDDGSKRIFTSVYLGLFVPTVPLMVLGAAIGGAVPNVPAWAAAYATGSVGGIFAAMLTGSAGGFGAFVTVLLAFSTLGNIAATIYAITLNFQILLPVLARVPRALFALVFVAIIVPVAVRAASSFVAALENFVGVIAYWSAAFFAIVAVEHVVFRRKRYESYDHAIWNDAAALPSGWSALAAAVLALALAVPCMSQNWFVGPVARTTGDIGFEVAMVASALLYGVLRGIEVKVKGGL</sequence>
<organism evidence="1">
    <name type="scientific">Ophidiomyces ophidiicola</name>
    <dbReference type="NCBI Taxonomy" id="1387563"/>
    <lineage>
        <taxon>Eukaryota</taxon>
        <taxon>Fungi</taxon>
        <taxon>Dikarya</taxon>
        <taxon>Ascomycota</taxon>
        <taxon>Pezizomycotina</taxon>
        <taxon>Eurotiomycetes</taxon>
        <taxon>Eurotiomycetidae</taxon>
        <taxon>Onygenales</taxon>
        <taxon>Onygenaceae</taxon>
        <taxon>Ophidiomyces</taxon>
    </lineage>
</organism>
<evidence type="ECO:0000313" key="1">
    <source>
        <dbReference type="EMBL" id="KAI2381206.1"/>
    </source>
</evidence>
<name>A0ACB8ULY4_9EURO</name>
<dbReference type="EMBL" id="JALBCA010000234">
    <property type="protein sequence ID" value="KAI2381206.1"/>
    <property type="molecule type" value="Genomic_DNA"/>
</dbReference>
<comment type="caution">
    <text evidence="1">The sequence shown here is derived from an EMBL/GenBank/DDBJ whole genome shotgun (WGS) entry which is preliminary data.</text>
</comment>
<reference evidence="1" key="1">
    <citation type="journal article" date="2022" name="bioRxiv">
        <title>Population genetic analysis of Ophidiomyces ophidiicola, the causative agent of snake fungal disease, indicates recent introductions to the USA.</title>
        <authorList>
            <person name="Ladner J.T."/>
            <person name="Palmer J.M."/>
            <person name="Ettinger C.L."/>
            <person name="Stajich J.E."/>
            <person name="Farrell T.M."/>
            <person name="Glorioso B.M."/>
            <person name="Lawson B."/>
            <person name="Price S.J."/>
            <person name="Stengle A.G."/>
            <person name="Grear D.A."/>
            <person name="Lorch J.M."/>
        </authorList>
    </citation>
    <scope>NUCLEOTIDE SEQUENCE</scope>
    <source>
        <strain evidence="1">NWHC 24266-5</strain>
    </source>
</reference>
<protein>
    <submittedName>
        <fullName evidence="1">Uncharacterized protein</fullName>
    </submittedName>
</protein>
<accession>A0ACB8ULY4</accession>
<gene>
    <name evidence="1" type="ORF">LOY88_006825</name>
</gene>